<keyword evidence="2" id="KW-0547">Nucleotide-binding</keyword>
<dbReference type="Proteomes" id="UP000070560">
    <property type="component" value="Chromosome"/>
</dbReference>
<dbReference type="Gene3D" id="3.40.630.30">
    <property type="match status" value="1"/>
</dbReference>
<dbReference type="AlphaFoldDB" id="A0A7U4QIN9"/>
<dbReference type="EMBL" id="CP013015">
    <property type="protein sequence ID" value="AMM40025.1"/>
    <property type="molecule type" value="Genomic_DNA"/>
</dbReference>
<dbReference type="InterPro" id="IPR003439">
    <property type="entry name" value="ABC_transporter-like_ATP-bd"/>
</dbReference>
<evidence type="ECO:0000259" key="1">
    <source>
        <dbReference type="PROSITE" id="PS50893"/>
    </source>
</evidence>
<proteinExistence type="predicted"/>
<dbReference type="PROSITE" id="PS50893">
    <property type="entry name" value="ABC_TRANSPORTER_2"/>
    <property type="match status" value="1"/>
</dbReference>
<dbReference type="Gene3D" id="3.40.50.300">
    <property type="entry name" value="P-loop containing nucleotide triphosphate hydrolases"/>
    <property type="match status" value="1"/>
</dbReference>
<dbReference type="KEGG" id="daw:HS1_000219"/>
<dbReference type="PANTHER" id="PTHR24220">
    <property type="entry name" value="IMPORT ATP-BINDING PROTEIN"/>
    <property type="match status" value="1"/>
</dbReference>
<dbReference type="RefSeq" id="WP_066060332.1">
    <property type="nucleotide sequence ID" value="NZ_CP013015.1"/>
</dbReference>
<organism evidence="2 3">
    <name type="scientific">Desulfofervidus auxilii</name>
    <dbReference type="NCBI Taxonomy" id="1621989"/>
    <lineage>
        <taxon>Bacteria</taxon>
        <taxon>Pseudomonadati</taxon>
        <taxon>Thermodesulfobacteriota</taxon>
        <taxon>Candidatus Desulfofervidia</taxon>
        <taxon>Candidatus Desulfofervidales</taxon>
        <taxon>Candidatus Desulfofervidaceae</taxon>
        <taxon>Candidatus Desulfofervidus</taxon>
    </lineage>
</organism>
<dbReference type="InterPro" id="IPR027417">
    <property type="entry name" value="P-loop_NTPase"/>
</dbReference>
<dbReference type="InterPro" id="IPR016181">
    <property type="entry name" value="Acyl_CoA_acyltransferase"/>
</dbReference>
<evidence type="ECO:0000313" key="2">
    <source>
        <dbReference type="EMBL" id="AMM40025.1"/>
    </source>
</evidence>
<evidence type="ECO:0000313" key="3">
    <source>
        <dbReference type="Proteomes" id="UP000070560"/>
    </source>
</evidence>
<dbReference type="OrthoDB" id="9809450at2"/>
<gene>
    <name evidence="2" type="ORF">HS1_000219</name>
</gene>
<accession>A0A7U4QIN9</accession>
<dbReference type="GO" id="GO:0016887">
    <property type="term" value="F:ATP hydrolysis activity"/>
    <property type="evidence" value="ECO:0007669"/>
    <property type="project" value="InterPro"/>
</dbReference>
<dbReference type="GO" id="GO:0022857">
    <property type="term" value="F:transmembrane transporter activity"/>
    <property type="evidence" value="ECO:0007669"/>
    <property type="project" value="TreeGrafter"/>
</dbReference>
<feature type="domain" description="ABC transporter" evidence="1">
    <location>
        <begin position="306"/>
        <end position="549"/>
    </location>
</feature>
<dbReference type="GO" id="GO:0005886">
    <property type="term" value="C:plasma membrane"/>
    <property type="evidence" value="ECO:0007669"/>
    <property type="project" value="TreeGrafter"/>
</dbReference>
<keyword evidence="3" id="KW-1185">Reference proteome</keyword>
<name>A0A7U4QIN9_DESA2</name>
<protein>
    <submittedName>
        <fullName evidence="2">ABC transporter ATP-binding protein</fullName>
    </submittedName>
</protein>
<dbReference type="SUPFAM" id="SSF52540">
    <property type="entry name" value="P-loop containing nucleoside triphosphate hydrolases"/>
    <property type="match status" value="1"/>
</dbReference>
<dbReference type="GO" id="GO:0005524">
    <property type="term" value="F:ATP binding"/>
    <property type="evidence" value="ECO:0007669"/>
    <property type="project" value="UniProtKB-KW"/>
</dbReference>
<keyword evidence="2" id="KW-0067">ATP-binding</keyword>
<dbReference type="SUPFAM" id="SSF55729">
    <property type="entry name" value="Acyl-CoA N-acyltransferases (Nat)"/>
    <property type="match status" value="1"/>
</dbReference>
<dbReference type="Pfam" id="PF00005">
    <property type="entry name" value="ABC_tran"/>
    <property type="match status" value="1"/>
</dbReference>
<sequence>MKLLIKGVRSTGHFTEIILQDGYNIKLRPFIYVKKGDFLEFLPSIKKFQEVYKIFDDKATSELKKIKIHPPYCTKETIYLGAHRFNVIFRERINSNDWKKIKELEKFHYRGKGLNKLVGRRTVLLAEMKDHGVIGFGVISATVAVAKPRFELLQTNFTDQMKTKLINRIVRIPRIVIHPEFRGINLGVLMAKHLVLYAKKYWDINHYTPIMVEVIAAMTEYHKFFEKAGFIKIGYTSGYKNGIIPIYGNGSFESRNYESYDFMENQNPKPYLVFPLNKELKQKIRLYFPKKQKMILHKHPKLKHSIKFENVSVSYKIRNGSTKRTEVIKEVFGVDAQHAFSPILTNFSLEIEPGDVVLITGASGSGKSTILRLLTEKNTTLKKEMEIRGKIINKSLKDIAILDTKWSNSLPLIDQIGKNKDIKEAIKLLNSVGLSEAHLYIKKPNQLSDGQRYRFAVAKLCDSNKAIWIADEFVSTLNSEMAAIVAKGLRKVAYKHGATLILAAPHIHNFIHLLLPNKLIKLKWGTKPIIYSIKIINFYQNGDKISLSILNNGHVPLTNVQVGTIIRNGFFLSQNNFKQINPKDEICCEIKIRNSEYYALGIKTNEGVGEILYLEIINKK</sequence>
<reference evidence="2 3" key="1">
    <citation type="submission" date="2015-10" db="EMBL/GenBank/DDBJ databases">
        <title>Candidatus Desulfofervidus auxilii, a hydrogenotrophic sulfate-reducing bacterium involved in the thermophilic anaerobic oxidation of methane.</title>
        <authorList>
            <person name="Krukenberg V."/>
            <person name="Richter M."/>
            <person name="Wegener G."/>
        </authorList>
    </citation>
    <scope>NUCLEOTIDE SEQUENCE [LARGE SCALE GENOMIC DNA]</scope>
    <source>
        <strain evidence="2 3">HS1</strain>
    </source>
</reference>
<dbReference type="InterPro" id="IPR015854">
    <property type="entry name" value="ABC_transpr_LolD-like"/>
</dbReference>